<evidence type="ECO:0000313" key="3">
    <source>
        <dbReference type="Proteomes" id="UP000281553"/>
    </source>
</evidence>
<protein>
    <submittedName>
        <fullName evidence="2">Uncharacterized protein</fullName>
    </submittedName>
</protein>
<sequence length="169" mass="18285">MNSLLLGASPNSQGSTNSRQQLIQQAIQYNLLLQQQQQQAAAAQQAQQAAAAAAQQAQQNALLQLVNALQSNPAAYLTLLQNIWLMGAATNPAGGLGSANKNASVDPPMGVTGILWKESQPCDGLPYTKRKMLVGKTVELDCLRLIISRVEGRDFFDRVRFFTGLEDFL</sequence>
<evidence type="ECO:0000256" key="1">
    <source>
        <dbReference type="SAM" id="Coils"/>
    </source>
</evidence>
<dbReference type="AlphaFoldDB" id="A0A3P7N962"/>
<dbReference type="EMBL" id="UYRU01083711">
    <property type="protein sequence ID" value="VDN33413.1"/>
    <property type="molecule type" value="Genomic_DNA"/>
</dbReference>
<reference evidence="2 3" key="1">
    <citation type="submission" date="2018-11" db="EMBL/GenBank/DDBJ databases">
        <authorList>
            <consortium name="Pathogen Informatics"/>
        </authorList>
    </citation>
    <scope>NUCLEOTIDE SEQUENCE [LARGE SCALE GENOMIC DNA]</scope>
</reference>
<accession>A0A3P7N962</accession>
<keyword evidence="1" id="KW-0175">Coiled coil</keyword>
<name>A0A3P7N962_DIBLA</name>
<evidence type="ECO:0000313" key="2">
    <source>
        <dbReference type="EMBL" id="VDN33413.1"/>
    </source>
</evidence>
<feature type="coiled-coil region" evidence="1">
    <location>
        <begin position="19"/>
        <end position="60"/>
    </location>
</feature>
<proteinExistence type="predicted"/>
<keyword evidence="3" id="KW-1185">Reference proteome</keyword>
<gene>
    <name evidence="2" type="ORF">DILT_LOCUS16226</name>
</gene>
<dbReference type="Proteomes" id="UP000281553">
    <property type="component" value="Unassembled WGS sequence"/>
</dbReference>
<organism evidence="2 3">
    <name type="scientific">Dibothriocephalus latus</name>
    <name type="common">Fish tapeworm</name>
    <name type="synonym">Diphyllobothrium latum</name>
    <dbReference type="NCBI Taxonomy" id="60516"/>
    <lineage>
        <taxon>Eukaryota</taxon>
        <taxon>Metazoa</taxon>
        <taxon>Spiralia</taxon>
        <taxon>Lophotrochozoa</taxon>
        <taxon>Platyhelminthes</taxon>
        <taxon>Cestoda</taxon>
        <taxon>Eucestoda</taxon>
        <taxon>Diphyllobothriidea</taxon>
        <taxon>Diphyllobothriidae</taxon>
        <taxon>Dibothriocephalus</taxon>
    </lineage>
</organism>